<dbReference type="InterPro" id="IPR029063">
    <property type="entry name" value="SAM-dependent_MTases_sf"/>
</dbReference>
<keyword evidence="4" id="KW-1185">Reference proteome</keyword>
<dbReference type="Proteomes" id="UP000642070">
    <property type="component" value="Unassembled WGS sequence"/>
</dbReference>
<feature type="domain" description="C-methyltransferase" evidence="2">
    <location>
        <begin position="259"/>
        <end position="415"/>
    </location>
</feature>
<dbReference type="InterPro" id="IPR038576">
    <property type="entry name" value="Methyltransf_Zn-bd_dom_put_sf"/>
</dbReference>
<protein>
    <submittedName>
        <fullName evidence="3">Methyltransferase</fullName>
    </submittedName>
</protein>
<evidence type="ECO:0000259" key="2">
    <source>
        <dbReference type="Pfam" id="PF08484"/>
    </source>
</evidence>
<dbReference type="GO" id="GO:0032259">
    <property type="term" value="P:methylation"/>
    <property type="evidence" value="ECO:0007669"/>
    <property type="project" value="UniProtKB-KW"/>
</dbReference>
<name>A0A917X7Q2_9ACTN</name>
<reference evidence="3" key="2">
    <citation type="submission" date="2020-09" db="EMBL/GenBank/DDBJ databases">
        <authorList>
            <person name="Sun Q."/>
            <person name="Ohkuma M."/>
        </authorList>
    </citation>
    <scope>NUCLEOTIDE SEQUENCE</scope>
    <source>
        <strain evidence="3">JCM 19831</strain>
    </source>
</reference>
<dbReference type="PANTHER" id="PTHR43861">
    <property type="entry name" value="TRANS-ACONITATE 2-METHYLTRANSFERASE-RELATED"/>
    <property type="match status" value="1"/>
</dbReference>
<dbReference type="EMBL" id="BMPI01000109">
    <property type="protein sequence ID" value="GGM86933.1"/>
    <property type="molecule type" value="Genomic_DNA"/>
</dbReference>
<dbReference type="Gene3D" id="6.10.250.3100">
    <property type="match status" value="1"/>
</dbReference>
<dbReference type="Pfam" id="PF13489">
    <property type="entry name" value="Methyltransf_23"/>
    <property type="match status" value="1"/>
</dbReference>
<dbReference type="Gene3D" id="3.40.50.150">
    <property type="entry name" value="Vaccinia Virus protein VP39"/>
    <property type="match status" value="1"/>
</dbReference>
<dbReference type="Gene3D" id="3.40.50.720">
    <property type="entry name" value="NAD(P)-binding Rossmann-like Domain"/>
    <property type="match status" value="1"/>
</dbReference>
<dbReference type="PANTHER" id="PTHR43861:SF5">
    <property type="entry name" value="BLL5978 PROTEIN"/>
    <property type="match status" value="1"/>
</dbReference>
<comment type="caution">
    <text evidence="3">The sequence shown here is derived from an EMBL/GenBank/DDBJ whole genome shotgun (WGS) entry which is preliminary data.</text>
</comment>
<dbReference type="InterPro" id="IPR013691">
    <property type="entry name" value="MeTrfase_14"/>
</dbReference>
<dbReference type="RefSeq" id="WP_190257742.1">
    <property type="nucleotide sequence ID" value="NZ_BMPI01000109.1"/>
</dbReference>
<sequence>MTAPAPQPALQRAARPTCLLCGGTDAAVVVPLEPTPPANHLSATAEQARALPRYPLDLVHCPDCGLVQLGDVVDRAELFSDYRYATGAVPALVRHFGQLAEQVIDRLRLAAGARVTEIGSNDGTLLGFFAARGMRVLGVDPAAALAAEAEGRGVPTRVVLFDDEVAARIVAETGPSDVVLANNVLAHVRDINAVIAGIARLLAPDGTAVVEVAYVLPMVAGGMFEFIYHEHVAYYSLHVLGQAFARHGLTITDVEQIDTQGGSLRCWARPAHGAGEPTPAVTALLAAERAAGVADGRFLDGYGEAVRRGSGRLHDVVAGLHAQGRTICGYGASARAVTLLAQSRIGEYLAWIVDDNPRKVGLFTPGDGIEVRPRRDLDDAGADYCIVFAWNYADAVRANAAAFRAAGGDLVIPYPDLLIS</sequence>
<reference evidence="3" key="1">
    <citation type="journal article" date="2014" name="Int. J. Syst. Evol. Microbiol.">
        <title>Complete genome sequence of Corynebacterium casei LMG S-19264T (=DSM 44701T), isolated from a smear-ripened cheese.</title>
        <authorList>
            <consortium name="US DOE Joint Genome Institute (JGI-PGF)"/>
            <person name="Walter F."/>
            <person name="Albersmeier A."/>
            <person name="Kalinowski J."/>
            <person name="Ruckert C."/>
        </authorList>
    </citation>
    <scope>NUCLEOTIDE SEQUENCE</scope>
    <source>
        <strain evidence="3">JCM 19831</strain>
    </source>
</reference>
<dbReference type="GO" id="GO:0008168">
    <property type="term" value="F:methyltransferase activity"/>
    <property type="evidence" value="ECO:0007669"/>
    <property type="project" value="UniProtKB-KW"/>
</dbReference>
<keyword evidence="3" id="KW-0489">Methyltransferase</keyword>
<dbReference type="SUPFAM" id="SSF53335">
    <property type="entry name" value="S-adenosyl-L-methionine-dependent methyltransferases"/>
    <property type="match status" value="1"/>
</dbReference>
<dbReference type="Gene3D" id="6.20.50.110">
    <property type="entry name" value="Methyltransferase, zinc-binding domain"/>
    <property type="match status" value="1"/>
</dbReference>
<feature type="domain" description="Methyltransferase putative zinc binding" evidence="1">
    <location>
        <begin position="18"/>
        <end position="79"/>
    </location>
</feature>
<gene>
    <name evidence="3" type="ORF">GCM10007977_106040</name>
</gene>
<keyword evidence="3" id="KW-0808">Transferase</keyword>
<proteinExistence type="predicted"/>
<evidence type="ECO:0000259" key="1">
    <source>
        <dbReference type="Pfam" id="PF08421"/>
    </source>
</evidence>
<organism evidence="3 4">
    <name type="scientific">Dactylosporangium sucinum</name>
    <dbReference type="NCBI Taxonomy" id="1424081"/>
    <lineage>
        <taxon>Bacteria</taxon>
        <taxon>Bacillati</taxon>
        <taxon>Actinomycetota</taxon>
        <taxon>Actinomycetes</taxon>
        <taxon>Micromonosporales</taxon>
        <taxon>Micromonosporaceae</taxon>
        <taxon>Dactylosporangium</taxon>
    </lineage>
</organism>
<dbReference type="InterPro" id="IPR013630">
    <property type="entry name" value="Methyltransf_Zn-bd_dom_put"/>
</dbReference>
<evidence type="ECO:0000313" key="4">
    <source>
        <dbReference type="Proteomes" id="UP000642070"/>
    </source>
</evidence>
<accession>A0A917X7Q2</accession>
<dbReference type="Pfam" id="PF08484">
    <property type="entry name" value="Methyltransf_14"/>
    <property type="match status" value="1"/>
</dbReference>
<dbReference type="Pfam" id="PF08421">
    <property type="entry name" value="Methyltransf_13"/>
    <property type="match status" value="1"/>
</dbReference>
<evidence type="ECO:0000313" key="3">
    <source>
        <dbReference type="EMBL" id="GGM86933.1"/>
    </source>
</evidence>
<dbReference type="AlphaFoldDB" id="A0A917X7Q2"/>